<accession>A0A7Z9C012</accession>
<dbReference type="Gene3D" id="3.30.70.3450">
    <property type="match status" value="1"/>
</dbReference>
<evidence type="ECO:0000313" key="11">
    <source>
        <dbReference type="Proteomes" id="UP000182190"/>
    </source>
</evidence>
<evidence type="ECO:0000259" key="9">
    <source>
        <dbReference type="PROSITE" id="PS51387"/>
    </source>
</evidence>
<evidence type="ECO:0000256" key="1">
    <source>
        <dbReference type="ARBA" id="ARBA00008000"/>
    </source>
</evidence>
<gene>
    <name evidence="10" type="primary">AGPS</name>
    <name evidence="10" type="ORF">PL9631_940076</name>
</gene>
<comment type="similarity">
    <text evidence="1">Belongs to the FAD-binding oxidoreductase/transferase type 4 family.</text>
</comment>
<dbReference type="PROSITE" id="PS51387">
    <property type="entry name" value="FAD_PCMH"/>
    <property type="match status" value="1"/>
</dbReference>
<evidence type="ECO:0000256" key="3">
    <source>
        <dbReference type="ARBA" id="ARBA00022827"/>
    </source>
</evidence>
<dbReference type="Gene3D" id="3.30.43.10">
    <property type="entry name" value="Uridine Diphospho-n-acetylenolpyruvylglucosamine Reductase, domain 2"/>
    <property type="match status" value="1"/>
</dbReference>
<dbReference type="Proteomes" id="UP000182190">
    <property type="component" value="Unassembled WGS sequence"/>
</dbReference>
<dbReference type="UniPathway" id="UPA00781"/>
<dbReference type="GO" id="GO:0008609">
    <property type="term" value="F:alkylglycerone-phosphate synthase activity"/>
    <property type="evidence" value="ECO:0007669"/>
    <property type="project" value="UniProtKB-EC"/>
</dbReference>
<dbReference type="SUPFAM" id="SSF55103">
    <property type="entry name" value="FAD-linked oxidases, C-terminal domain"/>
    <property type="match status" value="1"/>
</dbReference>
<dbReference type="AlphaFoldDB" id="A0A7Z9C012"/>
<evidence type="ECO:0000256" key="6">
    <source>
        <dbReference type="PIRSR" id="PIRSR625650-2"/>
    </source>
</evidence>
<dbReference type="EC" id="2.5.1.26" evidence="10"/>
<comment type="caution">
    <text evidence="10">The sequence shown here is derived from an EMBL/GenBank/DDBJ whole genome shotgun (WGS) entry which is preliminary data.</text>
</comment>
<comment type="cofactor">
    <cofactor evidence="7">
        <name>FAD</name>
        <dbReference type="ChEBI" id="CHEBI:57692"/>
    </cofactor>
</comment>
<dbReference type="InterPro" id="IPR025650">
    <property type="entry name" value="Alkyl-DHAP_Synthase"/>
</dbReference>
<organism evidence="10 11">
    <name type="scientific">Planktothrix paucivesiculata PCC 9631</name>
    <dbReference type="NCBI Taxonomy" id="671071"/>
    <lineage>
        <taxon>Bacteria</taxon>
        <taxon>Bacillati</taxon>
        <taxon>Cyanobacteriota</taxon>
        <taxon>Cyanophyceae</taxon>
        <taxon>Oscillatoriophycideae</taxon>
        <taxon>Oscillatoriales</taxon>
        <taxon>Microcoleaceae</taxon>
        <taxon>Planktothrix</taxon>
    </lineage>
</organism>
<feature type="site" description="Important for enzyme activity" evidence="8">
    <location>
        <position position="333"/>
    </location>
</feature>
<dbReference type="SUPFAM" id="SSF56176">
    <property type="entry name" value="FAD-binding/transporter-associated domain-like"/>
    <property type="match status" value="1"/>
</dbReference>
<feature type="domain" description="FAD-binding PCMH-type" evidence="9">
    <location>
        <begin position="116"/>
        <end position="298"/>
    </location>
</feature>
<dbReference type="InterPro" id="IPR036318">
    <property type="entry name" value="FAD-bd_PCMH-like_sf"/>
</dbReference>
<dbReference type="InterPro" id="IPR016167">
    <property type="entry name" value="FAD-bd_PCMH_sub1"/>
</dbReference>
<evidence type="ECO:0000313" key="10">
    <source>
        <dbReference type="EMBL" id="VXD25274.1"/>
    </source>
</evidence>
<dbReference type="OrthoDB" id="9767256at2"/>
<feature type="binding site" evidence="7">
    <location>
        <begin position="282"/>
        <end position="288"/>
    </location>
    <ligand>
        <name>FAD</name>
        <dbReference type="ChEBI" id="CHEBI:57692"/>
    </ligand>
</feature>
<keyword evidence="4" id="KW-0560">Oxidoreductase</keyword>
<protein>
    <submittedName>
        <fullName evidence="10">Alkyldihydroxyacetonephosphate synthase, peroxisomal</fullName>
        <ecNumber evidence="10">2.5.1.26</ecNumber>
    </submittedName>
</protein>
<evidence type="ECO:0000256" key="7">
    <source>
        <dbReference type="PIRSR" id="PIRSR625650-3"/>
    </source>
</evidence>
<feature type="active site" description="Proton donor/acceptor" evidence="5">
    <location>
        <position position="491"/>
    </location>
</feature>
<dbReference type="Gene3D" id="3.30.465.10">
    <property type="match status" value="1"/>
</dbReference>
<dbReference type="InterPro" id="IPR016164">
    <property type="entry name" value="FAD-linked_Oxase-like_C"/>
</dbReference>
<dbReference type="InterPro" id="IPR016166">
    <property type="entry name" value="FAD-bd_PCMH"/>
</dbReference>
<keyword evidence="11" id="KW-1185">Reference proteome</keyword>
<dbReference type="GO" id="GO:0008611">
    <property type="term" value="P:ether lipid biosynthetic process"/>
    <property type="evidence" value="ECO:0007669"/>
    <property type="project" value="UniProtKB-UniPathway"/>
</dbReference>
<dbReference type="InterPro" id="IPR016169">
    <property type="entry name" value="FAD-bd_PCMH_sub2"/>
</dbReference>
<evidence type="ECO:0000256" key="2">
    <source>
        <dbReference type="ARBA" id="ARBA00022630"/>
    </source>
</evidence>
<sequence>MKTWGHKWGFADTQFVINEDRSVTLTGDRYNLSGYKMPYFLPYIEEQLGIEINPYDQQQEITEKSINPPTINKDFCQALANIFPSNQYTFEDRERLFHSHGQSAFKEIYKVLYSKLDRTVDMVFYCQSELDAKTIINLAIEHNICLVPFGGGTNVSCALKLPENEKRMLVSVDMRRMDKIEWIDQENLRACVQAGITGQQLEEQLRNDGFICGHEPDSLEFSTLGGWISTNASGMKKNRYGNIEQIVENITLITPKGTIEQIQPTPRSSMGIQIQNLLFGSEGNLGLITKAVIKINPVPEVKKYGSLVFPNFELGVKFLYNLAHNGFVPASIRLVDNNQFRFSQALKPKSTNIKTWIDKLKKIYVLNLRGFNPNQMVAATIVMEGSVQEVAYQQANIYALAKKYQGLVSGAENGNRGYMLTYAIAYMRDFLLKFYIMGETFETSVSWSQIHQLCQAVDQTLKEQHQKFNLPGKPYLSYRISQIYHTGVCLYFMFGFYSKGVEYPEVVSTQIEHSLRQAIMANGGSISHHHGVGKSRQEFIKNTLSSDSIELIKEIKQANDPQNIFGIGNFSRDSKTI</sequence>
<dbReference type="Gene3D" id="3.30.160.650">
    <property type="match status" value="1"/>
</dbReference>
<dbReference type="InterPro" id="IPR016171">
    <property type="entry name" value="Vanillyl_alc_oxidase_C-sub2"/>
</dbReference>
<reference evidence="10" key="1">
    <citation type="submission" date="2019-10" db="EMBL/GenBank/DDBJ databases">
        <authorList>
            <consortium name="Genoscope - CEA"/>
            <person name="William W."/>
        </authorList>
    </citation>
    <scope>NUCLEOTIDE SEQUENCE [LARGE SCALE GENOMIC DNA]</scope>
    <source>
        <strain evidence="10">BBR_PRJEB10994</strain>
    </source>
</reference>
<dbReference type="PANTHER" id="PTHR46568:SF1">
    <property type="entry name" value="ALKYLDIHYDROXYACETONEPHOSPHATE SYNTHASE, PEROXISOMAL"/>
    <property type="match status" value="1"/>
</dbReference>
<dbReference type="InterPro" id="IPR006094">
    <property type="entry name" value="Oxid_FAD_bind_N"/>
</dbReference>
<keyword evidence="3 7" id="KW-0274">FAD</keyword>
<feature type="binding site" evidence="6">
    <location>
        <position position="428"/>
    </location>
    <ligand>
        <name>substrate</name>
    </ligand>
</feature>
<dbReference type="Pfam" id="PF01565">
    <property type="entry name" value="FAD_binding_4"/>
    <property type="match status" value="1"/>
</dbReference>
<evidence type="ECO:0000256" key="8">
    <source>
        <dbReference type="PIRSR" id="PIRSR625650-4"/>
    </source>
</evidence>
<dbReference type="PANTHER" id="PTHR46568">
    <property type="entry name" value="ALKYLDIHYDROXYACETONEPHOSPHATE SYNTHASE, PEROXISOMAL"/>
    <property type="match status" value="1"/>
</dbReference>
<feature type="binding site" evidence="7">
    <location>
        <begin position="230"/>
        <end position="233"/>
    </location>
    <ligand>
        <name>FAD</name>
        <dbReference type="ChEBI" id="CHEBI:57692"/>
    </ligand>
</feature>
<feature type="binding site" evidence="7">
    <location>
        <begin position="217"/>
        <end position="223"/>
    </location>
    <ligand>
        <name>FAD</name>
        <dbReference type="ChEBI" id="CHEBI:57692"/>
    </ligand>
</feature>
<name>A0A7Z9C012_9CYAN</name>
<proteinExistence type="inferred from homology"/>
<dbReference type="GO" id="GO:0016491">
    <property type="term" value="F:oxidoreductase activity"/>
    <property type="evidence" value="ECO:0007669"/>
    <property type="project" value="UniProtKB-KW"/>
</dbReference>
<dbReference type="Gene3D" id="1.10.45.10">
    <property type="entry name" value="Vanillyl-alcohol Oxidase, Chain A, domain 4"/>
    <property type="match status" value="1"/>
</dbReference>
<dbReference type="Gene3D" id="3.30.300.330">
    <property type="match status" value="1"/>
</dbReference>
<evidence type="ECO:0000256" key="4">
    <source>
        <dbReference type="ARBA" id="ARBA00023002"/>
    </source>
</evidence>
<dbReference type="EMBL" id="CZCS02000239">
    <property type="protein sequence ID" value="VXD25274.1"/>
    <property type="molecule type" value="Genomic_DNA"/>
</dbReference>
<dbReference type="InterPro" id="IPR004113">
    <property type="entry name" value="FAD-bd_oxidored_4_C"/>
</dbReference>
<keyword evidence="2" id="KW-0285">Flavoprotein</keyword>
<dbReference type="Pfam" id="PF02913">
    <property type="entry name" value="FAD-oxidase_C"/>
    <property type="match status" value="1"/>
</dbReference>
<dbReference type="GO" id="GO:0071949">
    <property type="term" value="F:FAD binding"/>
    <property type="evidence" value="ECO:0007669"/>
    <property type="project" value="InterPro"/>
</dbReference>
<keyword evidence="10" id="KW-0808">Transferase</keyword>
<evidence type="ECO:0000256" key="5">
    <source>
        <dbReference type="PIRSR" id="PIRSR625650-1"/>
    </source>
</evidence>